<dbReference type="InterPro" id="IPR009057">
    <property type="entry name" value="Homeodomain-like_sf"/>
</dbReference>
<evidence type="ECO:0000256" key="2">
    <source>
        <dbReference type="ARBA" id="ARBA00023125"/>
    </source>
</evidence>
<dbReference type="InterPro" id="IPR020449">
    <property type="entry name" value="Tscrpt_reg_AraC-type_HTH"/>
</dbReference>
<dbReference type="InterPro" id="IPR018062">
    <property type="entry name" value="HTH_AraC-typ_CS"/>
</dbReference>
<feature type="domain" description="HTH araC/xylS-type" evidence="4">
    <location>
        <begin position="169"/>
        <end position="267"/>
    </location>
</feature>
<evidence type="ECO:0000256" key="1">
    <source>
        <dbReference type="ARBA" id="ARBA00023015"/>
    </source>
</evidence>
<evidence type="ECO:0000259" key="4">
    <source>
        <dbReference type="PROSITE" id="PS01124"/>
    </source>
</evidence>
<dbReference type="SMART" id="SM00342">
    <property type="entry name" value="HTH_ARAC"/>
    <property type="match status" value="1"/>
</dbReference>
<dbReference type="PROSITE" id="PS00041">
    <property type="entry name" value="HTH_ARAC_FAMILY_1"/>
    <property type="match status" value="1"/>
</dbReference>
<dbReference type="Gene3D" id="1.10.10.60">
    <property type="entry name" value="Homeodomain-like"/>
    <property type="match status" value="2"/>
</dbReference>
<dbReference type="PRINTS" id="PR00032">
    <property type="entry name" value="HTHARAC"/>
</dbReference>
<dbReference type="GO" id="GO:0043565">
    <property type="term" value="F:sequence-specific DNA binding"/>
    <property type="evidence" value="ECO:0007669"/>
    <property type="project" value="InterPro"/>
</dbReference>
<keyword evidence="1" id="KW-0805">Transcription regulation</keyword>
<dbReference type="Pfam" id="PF12833">
    <property type="entry name" value="HTH_18"/>
    <property type="match status" value="1"/>
</dbReference>
<accession>E8WVD4</accession>
<dbReference type="PANTHER" id="PTHR46796">
    <property type="entry name" value="HTH-TYPE TRANSCRIPTIONAL ACTIVATOR RHAS-RELATED"/>
    <property type="match status" value="1"/>
</dbReference>
<dbReference type="HOGENOM" id="CLU_000445_88_4_0"/>
<dbReference type="KEGG" id="acm:AciX9_1320"/>
<keyword evidence="3" id="KW-0804">Transcription</keyword>
<dbReference type="InterPro" id="IPR050204">
    <property type="entry name" value="AraC_XylS_family_regulators"/>
</dbReference>
<proteinExistence type="predicted"/>
<keyword evidence="2" id="KW-0238">DNA-binding</keyword>
<dbReference type="PaxDb" id="1198114-AciX9_1320"/>
<sequence length="272" mass="30484">MVEETGLQLQHLESFINPEPTYYMQHQQSLAKVLSPGRYQHGIIRNKLIDYSYAAGDLIVCNRGIDEFVRWDSDIRILKVDLPDEAFRAIANEAGADSVEIHSSTHFEDKRVAALIAAIQAEEEGGSLSGRLYMDSIAQALASALVQLRGNLKRSLPHYHCGLTPTQLARVKHLVYGRIDQEISLQEMATAAGLSASYFNQMFRRSTGQPAHQFVLNARVEHAKDLLKSPKLRMLDVAISCGFRTSQHFARVFRSICAVTPTEYRRALGIRS</sequence>
<dbReference type="STRING" id="1198114.AciX9_1320"/>
<dbReference type="EMBL" id="CP002480">
    <property type="protein sequence ID" value="ADW68382.1"/>
    <property type="molecule type" value="Genomic_DNA"/>
</dbReference>
<evidence type="ECO:0000256" key="3">
    <source>
        <dbReference type="ARBA" id="ARBA00023163"/>
    </source>
</evidence>
<protein>
    <submittedName>
        <fullName evidence="5">Transcriptional regulator, AraC family</fullName>
    </submittedName>
</protein>
<name>E8WVD4_GRATM</name>
<dbReference type="GO" id="GO:0003700">
    <property type="term" value="F:DNA-binding transcription factor activity"/>
    <property type="evidence" value="ECO:0007669"/>
    <property type="project" value="InterPro"/>
</dbReference>
<dbReference type="AlphaFoldDB" id="E8WVD4"/>
<evidence type="ECO:0000313" key="5">
    <source>
        <dbReference type="EMBL" id="ADW68382.1"/>
    </source>
</evidence>
<dbReference type="SUPFAM" id="SSF46689">
    <property type="entry name" value="Homeodomain-like"/>
    <property type="match status" value="2"/>
</dbReference>
<dbReference type="PROSITE" id="PS01124">
    <property type="entry name" value="HTH_ARAC_FAMILY_2"/>
    <property type="match status" value="1"/>
</dbReference>
<organism evidence="6">
    <name type="scientific">Granulicella tundricola (strain ATCC BAA-1859 / DSM 23138 / MP5ACTX9)</name>
    <dbReference type="NCBI Taxonomy" id="1198114"/>
    <lineage>
        <taxon>Bacteria</taxon>
        <taxon>Pseudomonadati</taxon>
        <taxon>Acidobacteriota</taxon>
        <taxon>Terriglobia</taxon>
        <taxon>Terriglobales</taxon>
        <taxon>Acidobacteriaceae</taxon>
        <taxon>Granulicella</taxon>
    </lineage>
</organism>
<dbReference type="eggNOG" id="COG4977">
    <property type="taxonomic scope" value="Bacteria"/>
</dbReference>
<gene>
    <name evidence="5" type="ordered locus">AciX9_1320</name>
</gene>
<dbReference type="RefSeq" id="WP_013579705.1">
    <property type="nucleotide sequence ID" value="NC_015064.1"/>
</dbReference>
<evidence type="ECO:0000313" key="6">
    <source>
        <dbReference type="Proteomes" id="UP000000343"/>
    </source>
</evidence>
<dbReference type="Proteomes" id="UP000000343">
    <property type="component" value="Chromosome"/>
</dbReference>
<dbReference type="PANTHER" id="PTHR46796:SF6">
    <property type="entry name" value="ARAC SUBFAMILY"/>
    <property type="match status" value="1"/>
</dbReference>
<dbReference type="InterPro" id="IPR018060">
    <property type="entry name" value="HTH_AraC"/>
</dbReference>
<dbReference type="OrthoDB" id="110167at2"/>
<reference evidence="6" key="1">
    <citation type="submission" date="2011-01" db="EMBL/GenBank/DDBJ databases">
        <title>Complete sequence of chromosome of Acidobacterium sp. MP5ACTX9.</title>
        <authorList>
            <consortium name="US DOE Joint Genome Institute"/>
            <person name="Lucas S."/>
            <person name="Copeland A."/>
            <person name="Lapidus A."/>
            <person name="Cheng J.-F."/>
            <person name="Goodwin L."/>
            <person name="Pitluck S."/>
            <person name="Teshima H."/>
            <person name="Detter J.C."/>
            <person name="Han C."/>
            <person name="Tapia R."/>
            <person name="Land M."/>
            <person name="Hauser L."/>
            <person name="Kyrpides N."/>
            <person name="Ivanova N."/>
            <person name="Ovchinnikova G."/>
            <person name="Pagani I."/>
            <person name="Rawat S.R."/>
            <person name="Mannisto M."/>
            <person name="Haggblom M.M."/>
            <person name="Woyke T."/>
        </authorList>
    </citation>
    <scope>NUCLEOTIDE SEQUENCE [LARGE SCALE GENOMIC DNA]</scope>
    <source>
        <strain evidence="6">MP5ACTX9</strain>
    </source>
</reference>
<keyword evidence="6" id="KW-1185">Reference proteome</keyword>